<evidence type="ECO:0000313" key="1">
    <source>
        <dbReference type="EMBL" id="MBU9713879.1"/>
    </source>
</evidence>
<dbReference type="SMART" id="SM01149">
    <property type="entry name" value="DUF1237"/>
    <property type="match status" value="1"/>
</dbReference>
<keyword evidence="2" id="KW-1185">Reference proteome</keyword>
<sequence length="607" mass="70031">MNSAITNYYPTGNEYISIPTLNESGDIESINVLSMRHRGLLEMCGDMGKAPLMSPIVKVDGTKHNERKQWSRLEHWIPSWMLDVKGIQVESVICAPMGEKAFYYSYTLKNSSKERKKVTVGFTGTWAITYHTVNEQKRMRTEVEAYKSLWNEGMMFEMYGETPLLALCPMSSHPLTIEEFENKNRGVVYTIETEVDLSPGEEEEITFYWGVGLEEVSAATAAKELMRQTRKKVESKTREWLFTRKLKSSDKELESIINLNSFFNYFYAIGNTYDTEELVLVTSRSPRYYVSAAYWDRDSMLWSFPNVLHIDHQKAKEMLLYVFKKQWRNRGIHSRFIDGTVLEPGFELDELCAPFLALDKYIQSTDDSGILDELNAQQLIDEFLSVLMENKHSIHALYRTFLQPTDDPVVYPYLTYNNVLVWRTLEICSRWSDKRRTELHSMAEMTKEAIWNYMITNNGEGQKIFSWATDLKGGFHIYDEPPGSLQLLPYYGFCSKDEPVLMETIKEIRSEKNKYSFKGKQFEELGCSHAEHPWVLGIANSLLSGRKEEAKDLLLRAPLDNGIACESFHEETGVSTTGEHFATCAGFLAYALYEAFGEKKVKHHVKN</sequence>
<proteinExistence type="predicted"/>
<dbReference type="RefSeq" id="WP_217068067.1">
    <property type="nucleotide sequence ID" value="NZ_JAHQCS010000154.1"/>
</dbReference>
<dbReference type="PANTHER" id="PTHR31047">
    <property type="entry name" value="MEIOTICALLY UP-REGULATED GENE 157 PROTEIN"/>
    <property type="match status" value="1"/>
</dbReference>
<dbReference type="Pfam" id="PF06824">
    <property type="entry name" value="Glyco_hydro_125"/>
    <property type="match status" value="1"/>
</dbReference>
<dbReference type="PANTHER" id="PTHR31047:SF0">
    <property type="entry name" value="MEIOTICALLY UP-REGULATED GENE 157 PROTEIN"/>
    <property type="match status" value="1"/>
</dbReference>
<dbReference type="Proteomes" id="UP000784880">
    <property type="component" value="Unassembled WGS sequence"/>
</dbReference>
<dbReference type="InterPro" id="IPR008313">
    <property type="entry name" value="GH125"/>
</dbReference>
<name>A0ABS6JJL9_9BACI</name>
<keyword evidence="1" id="KW-0378">Hydrolase</keyword>
<dbReference type="GO" id="GO:0016787">
    <property type="term" value="F:hydrolase activity"/>
    <property type="evidence" value="ECO:0007669"/>
    <property type="project" value="UniProtKB-KW"/>
</dbReference>
<comment type="caution">
    <text evidence="1">The sequence shown here is derived from an EMBL/GenBank/DDBJ whole genome shotgun (WGS) entry which is preliminary data.</text>
</comment>
<evidence type="ECO:0000313" key="2">
    <source>
        <dbReference type="Proteomes" id="UP000784880"/>
    </source>
</evidence>
<gene>
    <name evidence="1" type="ORF">KS419_19290</name>
</gene>
<reference evidence="1 2" key="1">
    <citation type="submission" date="2021-06" db="EMBL/GenBank/DDBJ databases">
        <title>Bacillus sp. RD4P76, an endophyte from a halophyte.</title>
        <authorList>
            <person name="Sun J.-Q."/>
        </authorList>
    </citation>
    <scope>NUCLEOTIDE SEQUENCE [LARGE SCALE GENOMIC DNA]</scope>
    <source>
        <strain evidence="1 2">CGMCC 1.15917</strain>
    </source>
</reference>
<protein>
    <submittedName>
        <fullName evidence="1">Glycoside hydrolase family 125 protein</fullName>
    </submittedName>
</protein>
<dbReference type="EMBL" id="JAHQCS010000154">
    <property type="protein sequence ID" value="MBU9713879.1"/>
    <property type="molecule type" value="Genomic_DNA"/>
</dbReference>
<accession>A0ABS6JJL9</accession>
<organism evidence="1 2">
    <name type="scientific">Evansella tamaricis</name>
    <dbReference type="NCBI Taxonomy" id="2069301"/>
    <lineage>
        <taxon>Bacteria</taxon>
        <taxon>Bacillati</taxon>
        <taxon>Bacillota</taxon>
        <taxon>Bacilli</taxon>
        <taxon>Bacillales</taxon>
        <taxon>Bacillaceae</taxon>
        <taxon>Evansella</taxon>
    </lineage>
</organism>